<gene>
    <name evidence="2" type="ORF">B0H17DRAFT_1123510</name>
</gene>
<feature type="compositionally biased region" description="Basic and acidic residues" evidence="1">
    <location>
        <begin position="511"/>
        <end position="523"/>
    </location>
</feature>
<protein>
    <submittedName>
        <fullName evidence="2">Uncharacterized protein</fullName>
    </submittedName>
</protein>
<feature type="region of interest" description="Disordered" evidence="1">
    <location>
        <begin position="655"/>
        <end position="729"/>
    </location>
</feature>
<comment type="caution">
    <text evidence="2">The sequence shown here is derived from an EMBL/GenBank/DDBJ whole genome shotgun (WGS) entry which is preliminary data.</text>
</comment>
<accession>A0AAD7H1S4</accession>
<feature type="compositionally biased region" description="Basic and acidic residues" evidence="1">
    <location>
        <begin position="700"/>
        <end position="709"/>
    </location>
</feature>
<dbReference type="EMBL" id="JARKIE010000001">
    <property type="protein sequence ID" value="KAJ7710351.1"/>
    <property type="molecule type" value="Genomic_DNA"/>
</dbReference>
<reference evidence="2" key="1">
    <citation type="submission" date="2023-03" db="EMBL/GenBank/DDBJ databases">
        <title>Massive genome expansion in bonnet fungi (Mycena s.s.) driven by repeated elements and novel gene families across ecological guilds.</title>
        <authorList>
            <consortium name="Lawrence Berkeley National Laboratory"/>
            <person name="Harder C.B."/>
            <person name="Miyauchi S."/>
            <person name="Viragh M."/>
            <person name="Kuo A."/>
            <person name="Thoen E."/>
            <person name="Andreopoulos B."/>
            <person name="Lu D."/>
            <person name="Skrede I."/>
            <person name="Drula E."/>
            <person name="Henrissat B."/>
            <person name="Morin E."/>
            <person name="Kohler A."/>
            <person name="Barry K."/>
            <person name="LaButti K."/>
            <person name="Morin E."/>
            <person name="Salamov A."/>
            <person name="Lipzen A."/>
            <person name="Mereny Z."/>
            <person name="Hegedus B."/>
            <person name="Baldrian P."/>
            <person name="Stursova M."/>
            <person name="Weitz H."/>
            <person name="Taylor A."/>
            <person name="Grigoriev I.V."/>
            <person name="Nagy L.G."/>
            <person name="Martin F."/>
            <person name="Kauserud H."/>
        </authorList>
    </citation>
    <scope>NUCLEOTIDE SEQUENCE</scope>
    <source>
        <strain evidence="2">CBHHK067</strain>
    </source>
</reference>
<feature type="region of interest" description="Disordered" evidence="1">
    <location>
        <begin position="400"/>
        <end position="450"/>
    </location>
</feature>
<organism evidence="2 3">
    <name type="scientific">Mycena rosella</name>
    <name type="common">Pink bonnet</name>
    <name type="synonym">Agaricus rosellus</name>
    <dbReference type="NCBI Taxonomy" id="1033263"/>
    <lineage>
        <taxon>Eukaryota</taxon>
        <taxon>Fungi</taxon>
        <taxon>Dikarya</taxon>
        <taxon>Basidiomycota</taxon>
        <taxon>Agaricomycotina</taxon>
        <taxon>Agaricomycetes</taxon>
        <taxon>Agaricomycetidae</taxon>
        <taxon>Agaricales</taxon>
        <taxon>Marasmiineae</taxon>
        <taxon>Mycenaceae</taxon>
        <taxon>Mycena</taxon>
    </lineage>
</organism>
<proteinExistence type="predicted"/>
<name>A0AAD7H1S4_MYCRO</name>
<keyword evidence="3" id="KW-1185">Reference proteome</keyword>
<feature type="region of interest" description="Disordered" evidence="1">
    <location>
        <begin position="498"/>
        <end position="541"/>
    </location>
</feature>
<sequence>MAGCRALPHLCCPRVRINARACRKIPVRIRSVLHTRPLLLLALPAPGVRRSHQRPATVLHAREYTPAPGHGGTRLSFAELALEAVPADGAEGGCSRCDQSPDVCDKESATHPYHQTPVRILSLRHTLPLLLALPAPVVRHPHQRPATVLHARRASPAQGYGDTRLGRAKLALGDVPAGSAEGGWIRYGTGARNMFAREKRPPLPTTRLVPPAPRAARRSPGPALWIHARYPRARVRMQLPARRKRTAVQDVAYLDEAAGAPDSAAACPGLRGAWVWIRGPGGGGGGRGGRSSTIPAAHGERKYSEPGGGSGEGEGQPMRSMARMTPALRRVGVFLARKVVLMRTAAAVATRAGTMRSTHIEPVEDIGWRYSGTGTPKFCSGRRSIPCSTRETRTGEKRIDATHPDATTPPRCTAFPSSHSQPTTISATRASRRRRSTCATPSPCESKTPSLARLHTSYPRFWAIRLSAPARTNARTSAFGPHLLLAHCPPRMERQIWRRPTNASGRTGAYPRDEHGETAEKRVRGGGGGMRREGGRAGSGGRAVGYAEGGAVGYAEGGVGKTKGTESARFPNPAPRSQLRLPPVDDACHRIHGPRPSPVSTNAGARPASAFPRLARIQTRIDDGDEGDWVHVRRAEPLHPFLEDGLLLEPEARRMERPHASRSDAMKKLSSGRREATKASRGYTFVSGCAKETLPPLDMEDGKRARKNEIQGALGSEEEGRVQRAKRTD</sequence>
<dbReference type="Proteomes" id="UP001221757">
    <property type="component" value="Unassembled WGS sequence"/>
</dbReference>
<feature type="compositionally biased region" description="Basic and acidic residues" evidence="1">
    <location>
        <begin position="655"/>
        <end position="678"/>
    </location>
</feature>
<dbReference type="AlphaFoldDB" id="A0AAD7H1S4"/>
<feature type="compositionally biased region" description="Basic and acidic residues" evidence="1">
    <location>
        <begin position="718"/>
        <end position="729"/>
    </location>
</feature>
<evidence type="ECO:0000313" key="3">
    <source>
        <dbReference type="Proteomes" id="UP001221757"/>
    </source>
</evidence>
<feature type="region of interest" description="Disordered" evidence="1">
    <location>
        <begin position="282"/>
        <end position="318"/>
    </location>
</feature>
<feature type="region of interest" description="Disordered" evidence="1">
    <location>
        <begin position="563"/>
        <end position="582"/>
    </location>
</feature>
<evidence type="ECO:0000313" key="2">
    <source>
        <dbReference type="EMBL" id="KAJ7710351.1"/>
    </source>
</evidence>
<evidence type="ECO:0000256" key="1">
    <source>
        <dbReference type="SAM" id="MobiDB-lite"/>
    </source>
</evidence>